<proteinExistence type="predicted"/>
<gene>
    <name evidence="2" type="ORF">EJ02DRAFT_449229</name>
</gene>
<protein>
    <submittedName>
        <fullName evidence="2">Uncharacterized protein</fullName>
    </submittedName>
</protein>
<name>A0A6A5TAG9_9PLEO</name>
<dbReference type="EMBL" id="ML975997">
    <property type="protein sequence ID" value="KAF1947746.1"/>
    <property type="molecule type" value="Genomic_DNA"/>
</dbReference>
<feature type="transmembrane region" description="Helical" evidence="1">
    <location>
        <begin position="43"/>
        <end position="65"/>
    </location>
</feature>
<dbReference type="Proteomes" id="UP000800038">
    <property type="component" value="Unassembled WGS sequence"/>
</dbReference>
<reference evidence="2" key="1">
    <citation type="journal article" date="2020" name="Stud. Mycol.">
        <title>101 Dothideomycetes genomes: a test case for predicting lifestyles and emergence of pathogens.</title>
        <authorList>
            <person name="Haridas S."/>
            <person name="Albert R."/>
            <person name="Binder M."/>
            <person name="Bloem J."/>
            <person name="Labutti K."/>
            <person name="Salamov A."/>
            <person name="Andreopoulos B."/>
            <person name="Baker S."/>
            <person name="Barry K."/>
            <person name="Bills G."/>
            <person name="Bluhm B."/>
            <person name="Cannon C."/>
            <person name="Castanera R."/>
            <person name="Culley D."/>
            <person name="Daum C."/>
            <person name="Ezra D."/>
            <person name="Gonzalez J."/>
            <person name="Henrissat B."/>
            <person name="Kuo A."/>
            <person name="Liang C."/>
            <person name="Lipzen A."/>
            <person name="Lutzoni F."/>
            <person name="Magnuson J."/>
            <person name="Mondo S."/>
            <person name="Nolan M."/>
            <person name="Ohm R."/>
            <person name="Pangilinan J."/>
            <person name="Park H.-J."/>
            <person name="Ramirez L."/>
            <person name="Alfaro M."/>
            <person name="Sun H."/>
            <person name="Tritt A."/>
            <person name="Yoshinaga Y."/>
            <person name="Zwiers L.-H."/>
            <person name="Turgeon B."/>
            <person name="Goodwin S."/>
            <person name="Spatafora J."/>
            <person name="Crous P."/>
            <person name="Grigoriev I."/>
        </authorList>
    </citation>
    <scope>NUCLEOTIDE SEQUENCE</scope>
    <source>
        <strain evidence="2">CBS 161.51</strain>
    </source>
</reference>
<organism evidence="2 3">
    <name type="scientific">Clathrospora elynae</name>
    <dbReference type="NCBI Taxonomy" id="706981"/>
    <lineage>
        <taxon>Eukaryota</taxon>
        <taxon>Fungi</taxon>
        <taxon>Dikarya</taxon>
        <taxon>Ascomycota</taxon>
        <taxon>Pezizomycotina</taxon>
        <taxon>Dothideomycetes</taxon>
        <taxon>Pleosporomycetidae</taxon>
        <taxon>Pleosporales</taxon>
        <taxon>Diademaceae</taxon>
        <taxon>Clathrospora</taxon>
    </lineage>
</organism>
<keyword evidence="1" id="KW-1133">Transmembrane helix</keyword>
<keyword evidence="1" id="KW-0472">Membrane</keyword>
<dbReference type="AlphaFoldDB" id="A0A6A5TAG9"/>
<evidence type="ECO:0000256" key="1">
    <source>
        <dbReference type="SAM" id="Phobius"/>
    </source>
</evidence>
<evidence type="ECO:0000313" key="3">
    <source>
        <dbReference type="Proteomes" id="UP000800038"/>
    </source>
</evidence>
<keyword evidence="3" id="KW-1185">Reference proteome</keyword>
<accession>A0A6A5TAG9</accession>
<evidence type="ECO:0000313" key="2">
    <source>
        <dbReference type="EMBL" id="KAF1947746.1"/>
    </source>
</evidence>
<keyword evidence="1" id="KW-0812">Transmembrane</keyword>
<sequence>MSRIAVQASGLGYCFATQATVIDRVHAACMPCESAVSMRYLSYARVIMTLWACMVVASGIHMAAIRVLAGQFMQHPVTLSRDDHYWHRAVIDPSATTFR</sequence>